<proteinExistence type="inferred from homology"/>
<dbReference type="GO" id="GO:0006310">
    <property type="term" value="P:DNA recombination"/>
    <property type="evidence" value="ECO:0007669"/>
    <property type="project" value="UniProtKB-KW"/>
</dbReference>
<keyword evidence="7" id="KW-1185">Reference proteome</keyword>
<keyword evidence="2" id="KW-0229">DNA integration</keyword>
<feature type="domain" description="Tyr recombinase" evidence="5">
    <location>
        <begin position="200"/>
        <end position="372"/>
    </location>
</feature>
<keyword evidence="3" id="KW-0238">DNA-binding</keyword>
<evidence type="ECO:0000256" key="2">
    <source>
        <dbReference type="ARBA" id="ARBA00022908"/>
    </source>
</evidence>
<dbReference type="Pfam" id="PF00589">
    <property type="entry name" value="Phage_integrase"/>
    <property type="match status" value="1"/>
</dbReference>
<protein>
    <submittedName>
        <fullName evidence="6">Site-specific recombinase XerD</fullName>
    </submittedName>
</protein>
<dbReference type="RefSeq" id="WP_073150066.1">
    <property type="nucleotide sequence ID" value="NZ_FQYY01000004.1"/>
</dbReference>
<evidence type="ECO:0000313" key="7">
    <source>
        <dbReference type="Proteomes" id="UP000184225"/>
    </source>
</evidence>
<name>A0A1M6E2V5_9FLAO</name>
<dbReference type="PANTHER" id="PTHR30349">
    <property type="entry name" value="PHAGE INTEGRASE-RELATED"/>
    <property type="match status" value="1"/>
</dbReference>
<evidence type="ECO:0000256" key="3">
    <source>
        <dbReference type="ARBA" id="ARBA00023125"/>
    </source>
</evidence>
<sequence>MKKKTVTLLPLTHREDTQIAIKFLYEATIVKELKMLPEIKWTQTHRCYYMPYSLDNKQVLFIFFNDRGYYVDYKQLMIQKKEYKEAKPSYFKVDKEKLKPEDKKILWQYVSYLRGKRYSESTVKTYYHFILMLVAFTEKPITKLTYRDYEIFLEEVIAKGNYSISSHRQCVSAIKHFSELFLNEPLEKDLNLLRPKKDRKLPSVLSRNEVIRILQVTKNLKHRAILGLIYSSGLRIGELLSLQLHEIDVDRKQLFVNSGKGKKDRTVILAESILPLLFNYINTYAPQKYFIEGQNGGKYSAESIRSFLKKSCKLAGVVKRVTPHTLRHSFATHMLEDGVDLRYIQTLLGHSKPETTMIYTHVTQQDLMRIQSPLDRVVNQLKEKNNQQSKVGLSGRF</sequence>
<evidence type="ECO:0000256" key="4">
    <source>
        <dbReference type="ARBA" id="ARBA00023172"/>
    </source>
</evidence>
<organism evidence="6 7">
    <name type="scientific">Mesonia phycicola</name>
    <dbReference type="NCBI Taxonomy" id="579105"/>
    <lineage>
        <taxon>Bacteria</taxon>
        <taxon>Pseudomonadati</taxon>
        <taxon>Bacteroidota</taxon>
        <taxon>Flavobacteriia</taxon>
        <taxon>Flavobacteriales</taxon>
        <taxon>Flavobacteriaceae</taxon>
        <taxon>Mesonia</taxon>
    </lineage>
</organism>
<dbReference type="GO" id="GO:0003677">
    <property type="term" value="F:DNA binding"/>
    <property type="evidence" value="ECO:0007669"/>
    <property type="project" value="UniProtKB-KW"/>
</dbReference>
<dbReference type="Proteomes" id="UP000184225">
    <property type="component" value="Unassembled WGS sequence"/>
</dbReference>
<dbReference type="Pfam" id="PF13495">
    <property type="entry name" value="Phage_int_SAM_4"/>
    <property type="match status" value="1"/>
</dbReference>
<dbReference type="PANTHER" id="PTHR30349:SF64">
    <property type="entry name" value="PROPHAGE INTEGRASE INTD-RELATED"/>
    <property type="match status" value="1"/>
</dbReference>
<dbReference type="InterPro" id="IPR013762">
    <property type="entry name" value="Integrase-like_cat_sf"/>
</dbReference>
<evidence type="ECO:0000259" key="5">
    <source>
        <dbReference type="PROSITE" id="PS51898"/>
    </source>
</evidence>
<keyword evidence="4" id="KW-0233">DNA recombination</keyword>
<evidence type="ECO:0000256" key="1">
    <source>
        <dbReference type="ARBA" id="ARBA00008857"/>
    </source>
</evidence>
<dbReference type="InterPro" id="IPR002104">
    <property type="entry name" value="Integrase_catalytic"/>
</dbReference>
<evidence type="ECO:0000313" key="6">
    <source>
        <dbReference type="EMBL" id="SHI79826.1"/>
    </source>
</evidence>
<accession>A0A1M6E2V5</accession>
<dbReference type="InterPro" id="IPR010998">
    <property type="entry name" value="Integrase_recombinase_N"/>
</dbReference>
<dbReference type="PROSITE" id="PS51898">
    <property type="entry name" value="TYR_RECOMBINASE"/>
    <property type="match status" value="1"/>
</dbReference>
<dbReference type="Gene3D" id="1.10.150.130">
    <property type="match status" value="1"/>
</dbReference>
<comment type="similarity">
    <text evidence="1">Belongs to the 'phage' integrase family.</text>
</comment>
<dbReference type="InterPro" id="IPR004107">
    <property type="entry name" value="Integrase_SAM-like_N"/>
</dbReference>
<reference evidence="6 7" key="1">
    <citation type="submission" date="2016-11" db="EMBL/GenBank/DDBJ databases">
        <authorList>
            <person name="Jaros S."/>
            <person name="Januszkiewicz K."/>
            <person name="Wedrychowicz H."/>
        </authorList>
    </citation>
    <scope>NUCLEOTIDE SEQUENCE [LARGE SCALE GENOMIC DNA]</scope>
    <source>
        <strain evidence="6 7">DSM 21425</strain>
    </source>
</reference>
<dbReference type="SUPFAM" id="SSF56349">
    <property type="entry name" value="DNA breaking-rejoining enzymes"/>
    <property type="match status" value="1"/>
</dbReference>
<dbReference type="STRING" id="579105.SAMN04488096_104326"/>
<dbReference type="Gene3D" id="1.10.443.10">
    <property type="entry name" value="Intergrase catalytic core"/>
    <property type="match status" value="2"/>
</dbReference>
<dbReference type="EMBL" id="FQYY01000004">
    <property type="protein sequence ID" value="SHI79826.1"/>
    <property type="molecule type" value="Genomic_DNA"/>
</dbReference>
<dbReference type="GO" id="GO:0015074">
    <property type="term" value="P:DNA integration"/>
    <property type="evidence" value="ECO:0007669"/>
    <property type="project" value="UniProtKB-KW"/>
</dbReference>
<dbReference type="AlphaFoldDB" id="A0A1M6E2V5"/>
<dbReference type="InterPro" id="IPR011010">
    <property type="entry name" value="DNA_brk_join_enz"/>
</dbReference>
<gene>
    <name evidence="6" type="ORF">SAMN04488096_104326</name>
</gene>
<dbReference type="InterPro" id="IPR050090">
    <property type="entry name" value="Tyrosine_recombinase_XerCD"/>
</dbReference>